<dbReference type="PANTHER" id="PTHR30399:SF1">
    <property type="entry name" value="UTP PYROPHOSPHATASE"/>
    <property type="match status" value="1"/>
</dbReference>
<dbReference type="Gene3D" id="3.30.2010.10">
    <property type="entry name" value="Metalloproteases ('zincins'), catalytic domain"/>
    <property type="match status" value="1"/>
</dbReference>
<dbReference type="Pfam" id="PF01863">
    <property type="entry name" value="YgjP-like"/>
    <property type="match status" value="1"/>
</dbReference>
<dbReference type="EMBL" id="VSSQ01006635">
    <property type="protein sequence ID" value="MPM33358.1"/>
    <property type="molecule type" value="Genomic_DNA"/>
</dbReference>
<evidence type="ECO:0000313" key="2">
    <source>
        <dbReference type="EMBL" id="MPM33358.1"/>
    </source>
</evidence>
<gene>
    <name evidence="2" type="ORF">SDC9_79931</name>
</gene>
<evidence type="ECO:0000259" key="1">
    <source>
        <dbReference type="Pfam" id="PF01863"/>
    </source>
</evidence>
<dbReference type="InterPro" id="IPR053136">
    <property type="entry name" value="UTP_pyrophosphatase-like"/>
</dbReference>
<protein>
    <recommendedName>
        <fullName evidence="1">YgjP-like metallopeptidase domain-containing protein</fullName>
    </recommendedName>
</protein>
<reference evidence="2" key="1">
    <citation type="submission" date="2019-08" db="EMBL/GenBank/DDBJ databases">
        <authorList>
            <person name="Kucharzyk K."/>
            <person name="Murdoch R.W."/>
            <person name="Higgins S."/>
            <person name="Loffler F."/>
        </authorList>
    </citation>
    <scope>NUCLEOTIDE SEQUENCE</scope>
</reference>
<sequence length="237" mass="27893">MYEYNDKELGKIIVKPDTRAKRIIARRKGEYIQLTVPFGFTPKRLPSLLDDMRHRLTKLFTARDQLITEGSVLETFSFTARLSRTHLVENVKMRLKDGNLTIFVPGNFDLENSTSQHIVKEMIRQALRHEAKRILPEKTRKFAQVLHLQVNDIKINKSVSRWGSCSRRKTINFSYYTMLLSEKQIDYVILHELAHTVELNHSEKFWNLLNRFCGEDAKTISRSLRKYPSKAYQLLRP</sequence>
<accession>A0A644YZ85</accession>
<dbReference type="InterPro" id="IPR002725">
    <property type="entry name" value="YgjP-like_metallopeptidase"/>
</dbReference>
<organism evidence="2">
    <name type="scientific">bioreactor metagenome</name>
    <dbReference type="NCBI Taxonomy" id="1076179"/>
    <lineage>
        <taxon>unclassified sequences</taxon>
        <taxon>metagenomes</taxon>
        <taxon>ecological metagenomes</taxon>
    </lineage>
</organism>
<dbReference type="AlphaFoldDB" id="A0A644YZ85"/>
<proteinExistence type="predicted"/>
<comment type="caution">
    <text evidence="2">The sequence shown here is derived from an EMBL/GenBank/DDBJ whole genome shotgun (WGS) entry which is preliminary data.</text>
</comment>
<feature type="domain" description="YgjP-like metallopeptidase" evidence="1">
    <location>
        <begin position="30"/>
        <end position="226"/>
    </location>
</feature>
<dbReference type="PANTHER" id="PTHR30399">
    <property type="entry name" value="UNCHARACTERIZED PROTEIN YGJP"/>
    <property type="match status" value="1"/>
</dbReference>
<dbReference type="CDD" id="cd07344">
    <property type="entry name" value="M48_yhfN_like"/>
    <property type="match status" value="1"/>
</dbReference>
<name>A0A644YZ85_9ZZZZ</name>